<evidence type="ECO:0000313" key="2">
    <source>
        <dbReference type="Proteomes" id="UP000238701"/>
    </source>
</evidence>
<accession>A0A2U3KQ67</accession>
<reference evidence="2" key="1">
    <citation type="submission" date="2018-02" db="EMBL/GenBank/DDBJ databases">
        <authorList>
            <person name="Hausmann B."/>
        </authorList>
    </citation>
    <scope>NUCLEOTIDE SEQUENCE [LARGE SCALE GENOMIC DNA]</scope>
    <source>
        <strain evidence="2">Peat soil MAG SbA1</strain>
    </source>
</reference>
<gene>
    <name evidence="1" type="ORF">SBA1_390012</name>
</gene>
<dbReference type="AlphaFoldDB" id="A0A2U3KQ67"/>
<protein>
    <submittedName>
        <fullName evidence="1">Uncharacterized protein</fullName>
    </submittedName>
</protein>
<organism evidence="1 2">
    <name type="scientific">Candidatus Sulfotelmatobacter kueseliae</name>
    <dbReference type="NCBI Taxonomy" id="2042962"/>
    <lineage>
        <taxon>Bacteria</taxon>
        <taxon>Pseudomonadati</taxon>
        <taxon>Acidobacteriota</taxon>
        <taxon>Terriglobia</taxon>
        <taxon>Terriglobales</taxon>
        <taxon>Candidatus Korobacteraceae</taxon>
        <taxon>Candidatus Sulfotelmatobacter</taxon>
    </lineage>
</organism>
<sequence>MEGRTPSSARSSKARLDFREVAVPAFSIKDIVKNNMARFSFYRAGYAFYEVAVAGTKCKFPVSLEDLGTATLLAEHKAITLMQYIRKALDDKTFVRA</sequence>
<proteinExistence type="predicted"/>
<evidence type="ECO:0000313" key="1">
    <source>
        <dbReference type="EMBL" id="SPF41798.1"/>
    </source>
</evidence>
<dbReference type="Proteomes" id="UP000238701">
    <property type="component" value="Unassembled WGS sequence"/>
</dbReference>
<dbReference type="EMBL" id="OMOD01000132">
    <property type="protein sequence ID" value="SPF41798.1"/>
    <property type="molecule type" value="Genomic_DNA"/>
</dbReference>
<name>A0A2U3KQ67_9BACT</name>